<keyword evidence="2" id="KW-0489">Methyltransferase</keyword>
<evidence type="ECO:0000259" key="9">
    <source>
        <dbReference type="PROSITE" id="PS51918"/>
    </source>
</evidence>
<dbReference type="InterPro" id="IPR007197">
    <property type="entry name" value="rSAM"/>
</dbReference>
<gene>
    <name evidence="10" type="ORF">MAIT1_02897</name>
</gene>
<reference evidence="10 11" key="1">
    <citation type="journal article" date="2016" name="BMC Genomics">
        <title>Combined genomic and structural analyses of a cultured magnetotactic bacterium reveals its niche adaptation to a dynamic environment.</title>
        <authorList>
            <person name="Araujo A.C."/>
            <person name="Morillo V."/>
            <person name="Cypriano J."/>
            <person name="Teixeira L.C."/>
            <person name="Leao P."/>
            <person name="Lyra S."/>
            <person name="Almeida L.G."/>
            <person name="Bazylinski D.A."/>
            <person name="Vasconcellos A.T."/>
            <person name="Abreu F."/>
            <person name="Lins U."/>
        </authorList>
    </citation>
    <scope>NUCLEOTIDE SEQUENCE [LARGE SCALE GENOMIC DNA]</scope>
    <source>
        <strain evidence="10 11">IT-1</strain>
    </source>
</reference>
<dbReference type="Gene3D" id="1.25.40.10">
    <property type="entry name" value="Tetratricopeptide repeat domain"/>
    <property type="match status" value="1"/>
</dbReference>
<name>A0A1Y2K5H7_9PROT</name>
<protein>
    <submittedName>
        <fullName evidence="10">Uncharacterized protein</fullName>
    </submittedName>
</protein>
<feature type="domain" description="Radical SAM core" evidence="9">
    <location>
        <begin position="235"/>
        <end position="460"/>
    </location>
</feature>
<evidence type="ECO:0000256" key="2">
    <source>
        <dbReference type="ARBA" id="ARBA00022603"/>
    </source>
</evidence>
<evidence type="ECO:0000313" key="10">
    <source>
        <dbReference type="EMBL" id="OSM04803.1"/>
    </source>
</evidence>
<evidence type="ECO:0000256" key="5">
    <source>
        <dbReference type="ARBA" id="ARBA00022723"/>
    </source>
</evidence>
<dbReference type="GO" id="GO:0003824">
    <property type="term" value="F:catalytic activity"/>
    <property type="evidence" value="ECO:0007669"/>
    <property type="project" value="InterPro"/>
</dbReference>
<comment type="caution">
    <text evidence="10">The sequence shown here is derived from an EMBL/GenBank/DDBJ whole genome shotgun (WGS) entry which is preliminary data.</text>
</comment>
<keyword evidence="7" id="KW-0411">Iron-sulfur</keyword>
<organism evidence="10 11">
    <name type="scientific">Magnetofaba australis IT-1</name>
    <dbReference type="NCBI Taxonomy" id="1434232"/>
    <lineage>
        <taxon>Bacteria</taxon>
        <taxon>Pseudomonadati</taxon>
        <taxon>Pseudomonadota</taxon>
        <taxon>Magnetococcia</taxon>
        <taxon>Magnetococcales</taxon>
        <taxon>Magnetococcaceae</taxon>
        <taxon>Magnetofaba</taxon>
    </lineage>
</organism>
<dbReference type="EMBL" id="LVJN01000018">
    <property type="protein sequence ID" value="OSM04803.1"/>
    <property type="molecule type" value="Genomic_DNA"/>
</dbReference>
<dbReference type="GO" id="GO:0031419">
    <property type="term" value="F:cobalamin binding"/>
    <property type="evidence" value="ECO:0007669"/>
    <property type="project" value="InterPro"/>
</dbReference>
<dbReference type="Gene3D" id="3.80.30.20">
    <property type="entry name" value="tm_1862 like domain"/>
    <property type="match status" value="1"/>
</dbReference>
<dbReference type="PROSITE" id="PS51332">
    <property type="entry name" value="B12_BINDING"/>
    <property type="match status" value="1"/>
</dbReference>
<evidence type="ECO:0000256" key="6">
    <source>
        <dbReference type="ARBA" id="ARBA00023004"/>
    </source>
</evidence>
<evidence type="ECO:0000259" key="8">
    <source>
        <dbReference type="PROSITE" id="PS51332"/>
    </source>
</evidence>
<dbReference type="InterPro" id="IPR034466">
    <property type="entry name" value="Methyltransferase_Class_B"/>
</dbReference>
<evidence type="ECO:0000256" key="1">
    <source>
        <dbReference type="ARBA" id="ARBA00001966"/>
    </source>
</evidence>
<dbReference type="InterPro" id="IPR023404">
    <property type="entry name" value="rSAM_horseshoe"/>
</dbReference>
<dbReference type="PROSITE" id="PS51918">
    <property type="entry name" value="RADICAL_SAM"/>
    <property type="match status" value="1"/>
</dbReference>
<keyword evidence="4" id="KW-0949">S-adenosyl-L-methionine</keyword>
<dbReference type="PANTHER" id="PTHR43409:SF7">
    <property type="entry name" value="BLL1977 PROTEIN"/>
    <property type="match status" value="1"/>
</dbReference>
<dbReference type="InterPro" id="IPR006158">
    <property type="entry name" value="Cobalamin-bd"/>
</dbReference>
<dbReference type="AlphaFoldDB" id="A0A1Y2K5H7"/>
<dbReference type="CDD" id="cd01335">
    <property type="entry name" value="Radical_SAM"/>
    <property type="match status" value="1"/>
</dbReference>
<evidence type="ECO:0000256" key="7">
    <source>
        <dbReference type="ARBA" id="ARBA00023014"/>
    </source>
</evidence>
<accession>A0A1Y2K5H7</accession>
<dbReference type="SFLD" id="SFLDG01082">
    <property type="entry name" value="B12-binding_domain_containing"/>
    <property type="match status" value="1"/>
</dbReference>
<dbReference type="Gene3D" id="3.40.50.280">
    <property type="entry name" value="Cobalamin-binding domain"/>
    <property type="match status" value="1"/>
</dbReference>
<keyword evidence="5" id="KW-0479">Metal-binding</keyword>
<evidence type="ECO:0000313" key="11">
    <source>
        <dbReference type="Proteomes" id="UP000194003"/>
    </source>
</evidence>
<dbReference type="InterPro" id="IPR058240">
    <property type="entry name" value="rSAM_sf"/>
</dbReference>
<evidence type="ECO:0000256" key="4">
    <source>
        <dbReference type="ARBA" id="ARBA00022691"/>
    </source>
</evidence>
<sequence>MSDMTKLLFLTPMHITFESFKNPANNVRCIQKQDGRSYNLPPTDLPLGFLSLSAYLKKSLDVEIRLLDFNVEVVKAQAFPFETFHDYVADQLKDLDFDPDIIGVSCLFSPSYQNFLDTGAAVRAVYPDKLIIGGGNVPTSAYQEVYSEARGQAFDALCYGEGEVPLHDLVVAEDRKRYLSNSPNWITYKNATSPLPFTPSHNFIEDLDEIPFFDYDLCDIDAHNANLVISSFASEKAKRSFHVMTSRGCPFKCTFCASHAVHGRDMRYHSLERIEADFRILKEKYGGDTMIFQDDHLMSDKTRVKAILDILKRLELKSVYQSGLALYALDRDMLEHFYAAGVRQLVLAVESGSQRVLKQLMKKPLKFKVTQQVAKDCRELGIYTNANILIGMPGETKADMDEARETLRELGSNWFHINCASPLIGSEMHEVSREKGYIRGETLGADYKVAAVETEDFSIPFIQEMQYLMNLELNFVHNADVKLGEYKMALAGFDNVIRIKPDHAFAWYYGALCHKGMDDRESCAAYMEKFRQYAKDPLWARYCVDFGLDPEATEPMPPPENYVLPEPAIAPTEQAVA</sequence>
<comment type="cofactor">
    <cofactor evidence="1">
        <name>[4Fe-4S] cluster</name>
        <dbReference type="ChEBI" id="CHEBI:49883"/>
    </cofactor>
</comment>
<keyword evidence="11" id="KW-1185">Reference proteome</keyword>
<dbReference type="SUPFAM" id="SSF48452">
    <property type="entry name" value="TPR-like"/>
    <property type="match status" value="1"/>
</dbReference>
<dbReference type="SMART" id="SM00729">
    <property type="entry name" value="Elp3"/>
    <property type="match status" value="1"/>
</dbReference>
<dbReference type="InterPro" id="IPR011990">
    <property type="entry name" value="TPR-like_helical_dom_sf"/>
</dbReference>
<dbReference type="GO" id="GO:0046872">
    <property type="term" value="F:metal ion binding"/>
    <property type="evidence" value="ECO:0007669"/>
    <property type="project" value="UniProtKB-KW"/>
</dbReference>
<keyword evidence="3" id="KW-0808">Transferase</keyword>
<dbReference type="PANTHER" id="PTHR43409">
    <property type="entry name" value="ANAEROBIC MAGNESIUM-PROTOPORPHYRIN IX MONOMETHYL ESTER CYCLASE-RELATED"/>
    <property type="match status" value="1"/>
</dbReference>
<feature type="domain" description="B12-binding" evidence="8">
    <location>
        <begin position="23"/>
        <end position="180"/>
    </location>
</feature>
<dbReference type="InterPro" id="IPR051198">
    <property type="entry name" value="BchE-like"/>
</dbReference>
<dbReference type="Proteomes" id="UP000194003">
    <property type="component" value="Unassembled WGS sequence"/>
</dbReference>
<proteinExistence type="predicted"/>
<dbReference type="STRING" id="1434232.MAIT1_02897"/>
<evidence type="ECO:0000256" key="3">
    <source>
        <dbReference type="ARBA" id="ARBA00022679"/>
    </source>
</evidence>
<dbReference type="SFLD" id="SFLDS00029">
    <property type="entry name" value="Radical_SAM"/>
    <property type="match status" value="1"/>
</dbReference>
<keyword evidence="6" id="KW-0408">Iron</keyword>
<dbReference type="SUPFAM" id="SSF52242">
    <property type="entry name" value="Cobalamin (vitamin B12)-binding domain"/>
    <property type="match status" value="1"/>
</dbReference>
<dbReference type="Pfam" id="PF02310">
    <property type="entry name" value="B12-binding"/>
    <property type="match status" value="1"/>
</dbReference>
<dbReference type="InterPro" id="IPR036724">
    <property type="entry name" value="Cobalamin-bd_sf"/>
</dbReference>
<dbReference type="SUPFAM" id="SSF102114">
    <property type="entry name" value="Radical SAM enzymes"/>
    <property type="match status" value="1"/>
</dbReference>
<dbReference type="SFLD" id="SFLDG01123">
    <property type="entry name" value="methyltransferase_(Class_B)"/>
    <property type="match status" value="1"/>
</dbReference>
<dbReference type="GO" id="GO:0051539">
    <property type="term" value="F:4 iron, 4 sulfur cluster binding"/>
    <property type="evidence" value="ECO:0007669"/>
    <property type="project" value="UniProtKB-KW"/>
</dbReference>
<dbReference type="Pfam" id="PF04055">
    <property type="entry name" value="Radical_SAM"/>
    <property type="match status" value="1"/>
</dbReference>
<dbReference type="InterPro" id="IPR006638">
    <property type="entry name" value="Elp3/MiaA/NifB-like_rSAM"/>
</dbReference>